<keyword evidence="1" id="KW-0812">Transmembrane</keyword>
<dbReference type="Proteomes" id="UP001314796">
    <property type="component" value="Unassembled WGS sequence"/>
</dbReference>
<reference evidence="2 3" key="1">
    <citation type="submission" date="2021-01" db="EMBL/GenBank/DDBJ databases">
        <title>Genomic Encyclopedia of Type Strains, Phase IV (KMG-IV): sequencing the most valuable type-strain genomes for metagenomic binning, comparative biology and taxonomic classification.</title>
        <authorList>
            <person name="Goeker M."/>
        </authorList>
    </citation>
    <scope>NUCLEOTIDE SEQUENCE [LARGE SCALE GENOMIC DNA]</scope>
    <source>
        <strain evidence="2 3">DSM 25890</strain>
    </source>
</reference>
<evidence type="ECO:0008006" key="4">
    <source>
        <dbReference type="Google" id="ProtNLM"/>
    </source>
</evidence>
<dbReference type="RefSeq" id="WP_204404015.1">
    <property type="nucleotide sequence ID" value="NZ_JAFBEE010000024.1"/>
</dbReference>
<keyword evidence="1" id="KW-0472">Membrane</keyword>
<accession>A0ABS2NT16</accession>
<evidence type="ECO:0000313" key="3">
    <source>
        <dbReference type="Proteomes" id="UP001314796"/>
    </source>
</evidence>
<organism evidence="2 3">
    <name type="scientific">Alkaliphilus hydrothermalis</name>
    <dbReference type="NCBI Taxonomy" id="1482730"/>
    <lineage>
        <taxon>Bacteria</taxon>
        <taxon>Bacillati</taxon>
        <taxon>Bacillota</taxon>
        <taxon>Clostridia</taxon>
        <taxon>Peptostreptococcales</taxon>
        <taxon>Natronincolaceae</taxon>
        <taxon>Alkaliphilus</taxon>
    </lineage>
</organism>
<sequence>MKKIGLFFLGFLIIGFVFFIDYVIMPVWSLNYPLTLIALLVLAAIASGVIIGLVRQKVAYSSLLLVAIVLVLIVGQFFRSTSIFHHAEKRALIGDIQEKQFTTEISPVDLTKLPEVTPNMALNLGDKRLGEDLALGSQVTLQSFWANHVDGELYYVAPLAHSGFFRWLDNKEGTPGYIIINAANQRDVKLVREIDGEAIRIKYQPSSFLGDDLKRKIYRSGYRNIGLTDFSFELDDEFKPHWVVTLYKNRVGASGSDPVGVVIVDPATGDMEEYDLDNMPTWVDRAIPMDIAIDQINYWGRYVNGWWNPSKRGMLQTTDGTKIVYNNGRSYYYTGITSAGADESTIGFMLVDTRSKESVLYRISGATENAAMRSAEGAVQQFEYTATFPVLINLEGEPTYYMTLLDRQGLIKQFAFVNVKDYSIVGIGESKQQASSNYVARLRDRGQWSPLENAYEEVELTGKVVRIGTTTIDAATYYYLLLDTKAEKVFIAPLSMSNQLPLTKEGDQVRIHYFDSPSSSVNLSNFKNLDIGEAGTNN</sequence>
<name>A0ABS2NT16_9FIRM</name>
<comment type="caution">
    <text evidence="2">The sequence shown here is derived from an EMBL/GenBank/DDBJ whole genome shotgun (WGS) entry which is preliminary data.</text>
</comment>
<feature type="transmembrane region" description="Helical" evidence="1">
    <location>
        <begin position="7"/>
        <end position="28"/>
    </location>
</feature>
<proteinExistence type="predicted"/>
<gene>
    <name evidence="2" type="ORF">JOC73_002685</name>
</gene>
<dbReference type="EMBL" id="JAFBEE010000024">
    <property type="protein sequence ID" value="MBM7616109.1"/>
    <property type="molecule type" value="Genomic_DNA"/>
</dbReference>
<feature type="transmembrane region" description="Helical" evidence="1">
    <location>
        <begin position="60"/>
        <end position="78"/>
    </location>
</feature>
<protein>
    <recommendedName>
        <fullName evidence="4">Cell shape-determining protein</fullName>
    </recommendedName>
</protein>
<keyword evidence="1" id="KW-1133">Transmembrane helix</keyword>
<evidence type="ECO:0000256" key="1">
    <source>
        <dbReference type="SAM" id="Phobius"/>
    </source>
</evidence>
<keyword evidence="3" id="KW-1185">Reference proteome</keyword>
<feature type="transmembrane region" description="Helical" evidence="1">
    <location>
        <begin position="34"/>
        <end position="53"/>
    </location>
</feature>
<evidence type="ECO:0000313" key="2">
    <source>
        <dbReference type="EMBL" id="MBM7616109.1"/>
    </source>
</evidence>